<feature type="region of interest" description="Disordered" evidence="1">
    <location>
        <begin position="1"/>
        <end position="27"/>
    </location>
</feature>
<comment type="caution">
    <text evidence="2">The sequence shown here is derived from an EMBL/GenBank/DDBJ whole genome shotgun (WGS) entry which is preliminary data.</text>
</comment>
<dbReference type="InterPro" id="IPR036388">
    <property type="entry name" value="WH-like_DNA-bd_sf"/>
</dbReference>
<reference evidence="2 3" key="1">
    <citation type="journal article" date="2014" name="PLoS Genet.">
        <title>Phylogenetically driven sequencing of extremely halophilic archaea reveals strategies for static and dynamic osmo-response.</title>
        <authorList>
            <person name="Becker E.A."/>
            <person name="Seitzer P.M."/>
            <person name="Tritt A."/>
            <person name="Larsen D."/>
            <person name="Krusor M."/>
            <person name="Yao A.I."/>
            <person name="Wu D."/>
            <person name="Madern D."/>
            <person name="Eisen J.A."/>
            <person name="Darling A.E."/>
            <person name="Facciotti M.T."/>
        </authorList>
    </citation>
    <scope>NUCLEOTIDE SEQUENCE [LARGE SCALE GENOMIC DNA]</scope>
    <source>
        <strain evidence="2 3">JCM 12890</strain>
    </source>
</reference>
<accession>L9ZHJ7</accession>
<dbReference type="Proteomes" id="UP000011511">
    <property type="component" value="Unassembled WGS sequence"/>
</dbReference>
<protein>
    <submittedName>
        <fullName evidence="2">Transcriptional regulator PadR family protein</fullName>
    </submittedName>
</protein>
<dbReference type="PATRIC" id="fig|1227494.3.peg.2461"/>
<evidence type="ECO:0000313" key="2">
    <source>
        <dbReference type="EMBL" id="ELY85970.1"/>
    </source>
</evidence>
<organism evidence="2 3">
    <name type="scientific">Natrinema altunense (strain JCM 12890 / CGMCC 1.3731 / AJ2)</name>
    <dbReference type="NCBI Taxonomy" id="1227494"/>
    <lineage>
        <taxon>Archaea</taxon>
        <taxon>Methanobacteriati</taxon>
        <taxon>Methanobacteriota</taxon>
        <taxon>Stenosarchaea group</taxon>
        <taxon>Halobacteria</taxon>
        <taxon>Halobacteriales</taxon>
        <taxon>Natrialbaceae</taxon>
        <taxon>Natrinema</taxon>
    </lineage>
</organism>
<dbReference type="SUPFAM" id="SSF46785">
    <property type="entry name" value="Winged helix' DNA-binding domain"/>
    <property type="match status" value="1"/>
</dbReference>
<dbReference type="AlphaFoldDB" id="L9ZHJ7"/>
<keyword evidence="3" id="KW-1185">Reference proteome</keyword>
<dbReference type="EMBL" id="AOIK01000029">
    <property type="protein sequence ID" value="ELY85970.1"/>
    <property type="molecule type" value="Genomic_DNA"/>
</dbReference>
<dbReference type="RefSeq" id="WP_007109717.1">
    <property type="nucleotide sequence ID" value="NZ_AOIK01000029.1"/>
</dbReference>
<name>L9ZHJ7_NATA2</name>
<dbReference type="Gene3D" id="1.10.10.10">
    <property type="entry name" value="Winged helix-like DNA-binding domain superfamily/Winged helix DNA-binding domain"/>
    <property type="match status" value="1"/>
</dbReference>
<dbReference type="InterPro" id="IPR036390">
    <property type="entry name" value="WH_DNA-bd_sf"/>
</dbReference>
<sequence length="141" mass="15581">MHDDDPRGFEPPARADEPGSKRLVADGGRRWPSLTALQRDCLEGIACLEREGEPTHEAALARELEHTYPNLDDTRLYPTITVLVGHALLERGERRGDGRVEYTPTDAGRALLRARIERLADACGLILVDRADGTPTRETDG</sequence>
<gene>
    <name evidence="2" type="ORF">C485_12233</name>
</gene>
<dbReference type="eggNOG" id="arCOG00006">
    <property type="taxonomic scope" value="Archaea"/>
</dbReference>
<evidence type="ECO:0000313" key="3">
    <source>
        <dbReference type="Proteomes" id="UP000011511"/>
    </source>
</evidence>
<evidence type="ECO:0000256" key="1">
    <source>
        <dbReference type="SAM" id="MobiDB-lite"/>
    </source>
</evidence>
<proteinExistence type="predicted"/>